<feature type="non-terminal residue" evidence="1">
    <location>
        <position position="1"/>
    </location>
</feature>
<comment type="caution">
    <text evidence="1">The sequence shown here is derived from an EMBL/GenBank/DDBJ whole genome shotgun (WGS) entry which is preliminary data.</text>
</comment>
<gene>
    <name evidence="1" type="ORF">CR513_41567</name>
</gene>
<keyword evidence="2" id="KW-1185">Reference proteome</keyword>
<evidence type="ECO:0000313" key="2">
    <source>
        <dbReference type="Proteomes" id="UP000257109"/>
    </source>
</evidence>
<evidence type="ECO:0000313" key="1">
    <source>
        <dbReference type="EMBL" id="RDX78190.1"/>
    </source>
</evidence>
<name>A0A371FIX6_MUCPR</name>
<proteinExistence type="predicted"/>
<organism evidence="1 2">
    <name type="scientific">Mucuna pruriens</name>
    <name type="common">Velvet bean</name>
    <name type="synonym">Dolichos pruriens</name>
    <dbReference type="NCBI Taxonomy" id="157652"/>
    <lineage>
        <taxon>Eukaryota</taxon>
        <taxon>Viridiplantae</taxon>
        <taxon>Streptophyta</taxon>
        <taxon>Embryophyta</taxon>
        <taxon>Tracheophyta</taxon>
        <taxon>Spermatophyta</taxon>
        <taxon>Magnoliopsida</taxon>
        <taxon>eudicotyledons</taxon>
        <taxon>Gunneridae</taxon>
        <taxon>Pentapetalae</taxon>
        <taxon>rosids</taxon>
        <taxon>fabids</taxon>
        <taxon>Fabales</taxon>
        <taxon>Fabaceae</taxon>
        <taxon>Papilionoideae</taxon>
        <taxon>50 kb inversion clade</taxon>
        <taxon>NPAAA clade</taxon>
        <taxon>indigoferoid/millettioid clade</taxon>
        <taxon>Phaseoleae</taxon>
        <taxon>Mucuna</taxon>
    </lineage>
</organism>
<sequence>MPTSNRMPTPKRSYLYANFKEDANSKAHVDSYLDADSKVHANSYPDTNFKADIDSKSDDDFYLPHPWGPLDVVPESVAVAKVTSPHGTTLVVYHSMKDGEEDFVYLYETMIKDQGVTIPFNTYEADDL</sequence>
<protein>
    <submittedName>
        <fullName evidence="1">Uncharacterized protein</fullName>
    </submittedName>
</protein>
<dbReference type="AlphaFoldDB" id="A0A371FIX6"/>
<accession>A0A371FIX6</accession>
<dbReference type="EMBL" id="QJKJ01008938">
    <property type="protein sequence ID" value="RDX78190.1"/>
    <property type="molecule type" value="Genomic_DNA"/>
</dbReference>
<dbReference type="Proteomes" id="UP000257109">
    <property type="component" value="Unassembled WGS sequence"/>
</dbReference>
<reference evidence="1" key="1">
    <citation type="submission" date="2018-05" db="EMBL/GenBank/DDBJ databases">
        <title>Draft genome of Mucuna pruriens seed.</title>
        <authorList>
            <person name="Nnadi N.E."/>
            <person name="Vos R."/>
            <person name="Hasami M.H."/>
            <person name="Devisetty U.K."/>
            <person name="Aguiy J.C."/>
        </authorList>
    </citation>
    <scope>NUCLEOTIDE SEQUENCE [LARGE SCALE GENOMIC DNA]</scope>
    <source>
        <strain evidence="1">JCA_2017</strain>
    </source>
</reference>